<evidence type="ECO:0000313" key="3">
    <source>
        <dbReference type="EMBL" id="CAX44966.1"/>
    </source>
</evidence>
<evidence type="ECO:0000256" key="1">
    <source>
        <dbReference type="SAM" id="Phobius"/>
    </source>
</evidence>
<dbReference type="EMBL" id="FM992688">
    <property type="protein sequence ID" value="CAX44966.1"/>
    <property type="molecule type" value="Genomic_DNA"/>
</dbReference>
<evidence type="ECO:0000313" key="4">
    <source>
        <dbReference type="Proteomes" id="UP000002605"/>
    </source>
</evidence>
<name>B9W8A9_CANDC</name>
<accession>B9W8A9</accession>
<dbReference type="VEuPathDB" id="FungiDB:CD36_06710"/>
<keyword evidence="4" id="KW-1185">Reference proteome</keyword>
<dbReference type="AlphaFoldDB" id="B9W8A9"/>
<proteinExistence type="predicted"/>
<dbReference type="Proteomes" id="UP000002605">
    <property type="component" value="Chromosome 1"/>
</dbReference>
<dbReference type="GeneID" id="8044870"/>
<dbReference type="HOGENOM" id="CLU_1916802_0_0_1"/>
<organism evidence="3 4">
    <name type="scientific">Candida dubliniensis (strain CD36 / ATCC MYA-646 / CBS 7987 / NCPF 3949 / NRRL Y-17841)</name>
    <name type="common">Yeast</name>
    <dbReference type="NCBI Taxonomy" id="573826"/>
    <lineage>
        <taxon>Eukaryota</taxon>
        <taxon>Fungi</taxon>
        <taxon>Dikarya</taxon>
        <taxon>Ascomycota</taxon>
        <taxon>Saccharomycotina</taxon>
        <taxon>Pichiomycetes</taxon>
        <taxon>Debaryomycetaceae</taxon>
        <taxon>Candida/Lodderomyces clade</taxon>
        <taxon>Candida</taxon>
    </lineage>
</organism>
<gene>
    <name evidence="2" type="ordered locus">Cd36_06710</name>
    <name evidence="3" type="ORF">CD36_06710</name>
</gene>
<evidence type="ECO:0000313" key="2">
    <source>
        <dbReference type="CGD" id="CAL0000170348"/>
    </source>
</evidence>
<feature type="transmembrane region" description="Helical" evidence="1">
    <location>
        <begin position="91"/>
        <end position="111"/>
    </location>
</feature>
<dbReference type="KEGG" id="cdu:CD36_06710"/>
<feature type="transmembrane region" description="Helical" evidence="1">
    <location>
        <begin position="20"/>
        <end position="39"/>
    </location>
</feature>
<sequence>MTRTGNRVYSCMCTYIITNLLSKIGFYLPLYIYFLYFFFHPNPTTRFPILYFYFFFFLSFIFNLSSLCFEVYVVNFVLLPPLLPNNSQNSIFFFFQILFSYNFIIKIFFAFSDFVQPNKKSDQIVRVTNLDN</sequence>
<keyword evidence="1" id="KW-1133">Transmembrane helix</keyword>
<dbReference type="CGD" id="CAL0000170348">
    <property type="gene designation" value="Cd36_06710"/>
</dbReference>
<dbReference type="RefSeq" id="XP_002417330.1">
    <property type="nucleotide sequence ID" value="XM_002417285.1"/>
</dbReference>
<keyword evidence="1" id="KW-0472">Membrane</keyword>
<reference evidence="3 4" key="1">
    <citation type="journal article" date="2009" name="Genome Res.">
        <title>Comparative genomics of the fungal pathogens Candida dubliniensis and Candida albicans.</title>
        <authorList>
            <person name="Jackson A.P."/>
            <person name="Gamble J.A."/>
            <person name="Yeomans T."/>
            <person name="Moran G.P."/>
            <person name="Saunders D."/>
            <person name="Harris D."/>
            <person name="Aslett M."/>
            <person name="Barrell J.F."/>
            <person name="Butler G."/>
            <person name="Citiulo F."/>
            <person name="Coleman D.C."/>
            <person name="de Groot P.W.J."/>
            <person name="Goodwin T.J."/>
            <person name="Quail M.A."/>
            <person name="McQuillan J."/>
            <person name="Munro C.A."/>
            <person name="Pain A."/>
            <person name="Poulter R.T."/>
            <person name="Rajandream M.A."/>
            <person name="Renauld H."/>
            <person name="Spiering M.J."/>
            <person name="Tivey A."/>
            <person name="Gow N.A.R."/>
            <person name="Barrell B."/>
            <person name="Sullivan D.J."/>
            <person name="Berriman M."/>
        </authorList>
    </citation>
    <scope>NUCLEOTIDE SEQUENCE [LARGE SCALE GENOMIC DNA]</scope>
    <source>
        <strain evidence="4">CD36 / ATCC MYA-646 / CBS 7987 / NCPF 3949 / NRRL Y-17841</strain>
    </source>
</reference>
<keyword evidence="1" id="KW-0812">Transmembrane</keyword>
<feature type="transmembrane region" description="Helical" evidence="1">
    <location>
        <begin position="51"/>
        <end position="79"/>
    </location>
</feature>
<protein>
    <submittedName>
        <fullName evidence="3">Uncharacterized protein</fullName>
    </submittedName>
</protein>